<evidence type="ECO:0000256" key="7">
    <source>
        <dbReference type="SAM" id="SignalP"/>
    </source>
</evidence>
<dbReference type="Gene3D" id="2.60.40.2880">
    <property type="entry name" value="MmpS1-5, C-terminal soluble domain"/>
    <property type="match status" value="1"/>
</dbReference>
<dbReference type="InterPro" id="IPR038468">
    <property type="entry name" value="MmpS_C"/>
</dbReference>
<comment type="subcellular location">
    <subcellularLocation>
        <location evidence="1">Cell membrane</location>
    </subcellularLocation>
</comment>
<dbReference type="Pfam" id="PF05423">
    <property type="entry name" value="Mycobact_memb"/>
    <property type="match status" value="1"/>
</dbReference>
<gene>
    <name evidence="8" type="ORF">MU0102_002501</name>
</gene>
<keyword evidence="3" id="KW-1003">Cell membrane</keyword>
<evidence type="ECO:0000256" key="1">
    <source>
        <dbReference type="ARBA" id="ARBA00004236"/>
    </source>
</evidence>
<dbReference type="InterPro" id="IPR008693">
    <property type="entry name" value="MmpS"/>
</dbReference>
<dbReference type="EMBL" id="OY726398">
    <property type="protein sequence ID" value="CAJ1505468.1"/>
    <property type="molecule type" value="Genomic_DNA"/>
</dbReference>
<evidence type="ECO:0000313" key="9">
    <source>
        <dbReference type="Proteomes" id="UP001190464"/>
    </source>
</evidence>
<evidence type="ECO:0000256" key="6">
    <source>
        <dbReference type="ARBA" id="ARBA00023136"/>
    </source>
</evidence>
<evidence type="ECO:0000256" key="3">
    <source>
        <dbReference type="ARBA" id="ARBA00022475"/>
    </source>
</evidence>
<organism evidence="8 9">
    <name type="scientific">[Mycobacterium] holstebronense</name>
    <dbReference type="NCBI Taxonomy" id="3064288"/>
    <lineage>
        <taxon>Bacteria</taxon>
        <taxon>Bacillati</taxon>
        <taxon>Actinomycetota</taxon>
        <taxon>Actinomycetes</taxon>
        <taxon>Mycobacteriales</taxon>
        <taxon>Mycobacteriaceae</taxon>
        <taxon>Mycolicibacterium</taxon>
    </lineage>
</organism>
<reference evidence="8 9" key="1">
    <citation type="submission" date="2023-08" db="EMBL/GenBank/DDBJ databases">
        <authorList>
            <person name="Folkvardsen B D."/>
            <person name="Norman A."/>
        </authorList>
    </citation>
    <scope>NUCLEOTIDE SEQUENCE [LARGE SCALE GENOMIC DNA]</scope>
    <source>
        <strain evidence="8 9">Mu0102</strain>
    </source>
</reference>
<proteinExistence type="inferred from homology"/>
<feature type="chain" id="PRO_5045232942" evidence="7">
    <location>
        <begin position="35"/>
        <end position="137"/>
    </location>
</feature>
<keyword evidence="6" id="KW-0472">Membrane</keyword>
<evidence type="ECO:0000256" key="4">
    <source>
        <dbReference type="ARBA" id="ARBA00022692"/>
    </source>
</evidence>
<evidence type="ECO:0000313" key="8">
    <source>
        <dbReference type="EMBL" id="CAJ1505468.1"/>
    </source>
</evidence>
<evidence type="ECO:0000256" key="2">
    <source>
        <dbReference type="ARBA" id="ARBA00007531"/>
    </source>
</evidence>
<dbReference type="RefSeq" id="WP_308483427.1">
    <property type="nucleotide sequence ID" value="NZ_OY726398.1"/>
</dbReference>
<sequence>MTMPTPVLRSLRLVATVLGLCTAVAAGSPVTAQAAFTAVQQVKRAPAGSPVGTATMKVLGPADGPVDISYRINGGPQQTESNVTLPWEKNYPVYDEVETSVTADAGDAALSCTITMDGMLAAFKTEARPTCSFAYYG</sequence>
<accession>A0ABM9LVL7</accession>
<evidence type="ECO:0000256" key="5">
    <source>
        <dbReference type="ARBA" id="ARBA00022989"/>
    </source>
</evidence>
<comment type="similarity">
    <text evidence="2">Belongs to the MmpS family.</text>
</comment>
<dbReference type="Proteomes" id="UP001190464">
    <property type="component" value="Chromosome"/>
</dbReference>
<keyword evidence="7" id="KW-0732">Signal</keyword>
<keyword evidence="4" id="KW-0812">Transmembrane</keyword>
<keyword evidence="5" id="KW-1133">Transmembrane helix</keyword>
<keyword evidence="9" id="KW-1185">Reference proteome</keyword>
<protein>
    <submittedName>
        <fullName evidence="8">MmpS family transport accessory protein</fullName>
    </submittedName>
</protein>
<name>A0ABM9LVL7_9MYCO</name>
<feature type="signal peptide" evidence="7">
    <location>
        <begin position="1"/>
        <end position="34"/>
    </location>
</feature>